<sequence length="160" mass="18558">NIHEIGGPYKKSRDTISKRILSEDHPTKKARVGQQEPDMPPSLPLSQEQLVCIQRNKSPALLRLAAHNVPVGFRESWRKPLGTEYGKPYFIKLMGFVAEERKRYTVYPPPHQVFTWTQTYHLPAKFMRVMFILSEPILHSSLFSSNLLYRFYTLGILNSD</sequence>
<dbReference type="Gene3D" id="3.40.470.10">
    <property type="entry name" value="Uracil-DNA glycosylase-like domain"/>
    <property type="match status" value="1"/>
</dbReference>
<dbReference type="InterPro" id="IPR036895">
    <property type="entry name" value="Uracil-DNA_glycosylase-like_sf"/>
</dbReference>
<evidence type="ECO:0000313" key="2">
    <source>
        <dbReference type="Ensembl" id="ENSUPAP00010008169.1"/>
    </source>
</evidence>
<keyword evidence="3" id="KW-1185">Reference proteome</keyword>
<dbReference type="GO" id="GO:0005739">
    <property type="term" value="C:mitochondrion"/>
    <property type="evidence" value="ECO:0007669"/>
    <property type="project" value="TreeGrafter"/>
</dbReference>
<reference evidence="2" key="2">
    <citation type="submission" date="2025-09" db="UniProtKB">
        <authorList>
            <consortium name="Ensembl"/>
        </authorList>
    </citation>
    <scope>IDENTIFICATION</scope>
</reference>
<dbReference type="Ensembl" id="ENSUPAT00010009343.1">
    <property type="protein sequence ID" value="ENSUPAP00010008169.1"/>
    <property type="gene ID" value="ENSUPAG00010006560.1"/>
</dbReference>
<name>A0A8D2H5E2_UROPR</name>
<dbReference type="GO" id="GO:0005634">
    <property type="term" value="C:nucleus"/>
    <property type="evidence" value="ECO:0007669"/>
    <property type="project" value="TreeGrafter"/>
</dbReference>
<dbReference type="SUPFAM" id="SSF52141">
    <property type="entry name" value="Uracil-DNA glycosylase-like"/>
    <property type="match status" value="1"/>
</dbReference>
<reference evidence="2" key="1">
    <citation type="submission" date="2025-08" db="UniProtKB">
        <authorList>
            <consortium name="Ensembl"/>
        </authorList>
    </citation>
    <scope>IDENTIFICATION</scope>
</reference>
<protein>
    <submittedName>
        <fullName evidence="2">Uncharacterized protein</fullName>
    </submittedName>
</protein>
<feature type="region of interest" description="Disordered" evidence="1">
    <location>
        <begin position="1"/>
        <end position="41"/>
    </location>
</feature>
<evidence type="ECO:0000256" key="1">
    <source>
        <dbReference type="SAM" id="MobiDB-lite"/>
    </source>
</evidence>
<dbReference type="GO" id="GO:0004844">
    <property type="term" value="F:uracil DNA N-glycosylase activity"/>
    <property type="evidence" value="ECO:0007669"/>
    <property type="project" value="InterPro"/>
</dbReference>
<evidence type="ECO:0000313" key="3">
    <source>
        <dbReference type="Proteomes" id="UP000694417"/>
    </source>
</evidence>
<feature type="compositionally biased region" description="Basic and acidic residues" evidence="1">
    <location>
        <begin position="11"/>
        <end position="27"/>
    </location>
</feature>
<dbReference type="AlphaFoldDB" id="A0A8D2H5E2"/>
<accession>A0A8D2H5E2</accession>
<dbReference type="PANTHER" id="PTHR11264">
    <property type="entry name" value="URACIL-DNA GLYCOSYLASE"/>
    <property type="match status" value="1"/>
</dbReference>
<dbReference type="GO" id="GO:0097510">
    <property type="term" value="P:base-excision repair, AP site formation via deaminated base removal"/>
    <property type="evidence" value="ECO:0007669"/>
    <property type="project" value="TreeGrafter"/>
</dbReference>
<dbReference type="InterPro" id="IPR002043">
    <property type="entry name" value="UDG_fam1"/>
</dbReference>
<dbReference type="GeneTree" id="ENSGT00960000190297"/>
<dbReference type="PANTHER" id="PTHR11264:SF0">
    <property type="entry name" value="URACIL-DNA GLYCOSYLASE"/>
    <property type="match status" value="1"/>
</dbReference>
<dbReference type="Proteomes" id="UP000694417">
    <property type="component" value="Unplaced"/>
</dbReference>
<organism evidence="2 3">
    <name type="scientific">Urocitellus parryii</name>
    <name type="common">Arctic ground squirrel</name>
    <name type="synonym">Spermophilus parryii</name>
    <dbReference type="NCBI Taxonomy" id="9999"/>
    <lineage>
        <taxon>Eukaryota</taxon>
        <taxon>Metazoa</taxon>
        <taxon>Chordata</taxon>
        <taxon>Craniata</taxon>
        <taxon>Vertebrata</taxon>
        <taxon>Euteleostomi</taxon>
        <taxon>Mammalia</taxon>
        <taxon>Eutheria</taxon>
        <taxon>Euarchontoglires</taxon>
        <taxon>Glires</taxon>
        <taxon>Rodentia</taxon>
        <taxon>Sciuromorpha</taxon>
        <taxon>Sciuridae</taxon>
        <taxon>Xerinae</taxon>
        <taxon>Marmotini</taxon>
        <taxon>Urocitellus</taxon>
    </lineage>
</organism>
<proteinExistence type="predicted"/>